<dbReference type="Pfam" id="PF00005">
    <property type="entry name" value="ABC_tran"/>
    <property type="match status" value="1"/>
</dbReference>
<dbReference type="InterPro" id="IPR027417">
    <property type="entry name" value="P-loop_NTPase"/>
</dbReference>
<name>A0ABR7NWI0_9FIRM</name>
<evidence type="ECO:0000259" key="9">
    <source>
        <dbReference type="PROSITE" id="PS50929"/>
    </source>
</evidence>
<organism evidence="10 11">
    <name type="scientific">Enterocloster hominis</name>
    <name type="common">ex Liu et al. 2021</name>
    <dbReference type="NCBI Taxonomy" id="2763663"/>
    <lineage>
        <taxon>Bacteria</taxon>
        <taxon>Bacillati</taxon>
        <taxon>Bacillota</taxon>
        <taxon>Clostridia</taxon>
        <taxon>Lachnospirales</taxon>
        <taxon>Lachnospiraceae</taxon>
        <taxon>Enterocloster</taxon>
    </lineage>
</organism>
<evidence type="ECO:0000256" key="7">
    <source>
        <dbReference type="SAM" id="Phobius"/>
    </source>
</evidence>
<dbReference type="InterPro" id="IPR003439">
    <property type="entry name" value="ABC_transporter-like_ATP-bd"/>
</dbReference>
<evidence type="ECO:0000256" key="4">
    <source>
        <dbReference type="ARBA" id="ARBA00022840"/>
    </source>
</evidence>
<evidence type="ECO:0000256" key="3">
    <source>
        <dbReference type="ARBA" id="ARBA00022741"/>
    </source>
</evidence>
<comment type="subcellular location">
    <subcellularLocation>
        <location evidence="1">Cell membrane</location>
        <topology evidence="1">Multi-pass membrane protein</topology>
    </subcellularLocation>
</comment>
<proteinExistence type="predicted"/>
<feature type="domain" description="ABC transporter" evidence="8">
    <location>
        <begin position="331"/>
        <end position="553"/>
    </location>
</feature>
<keyword evidence="3" id="KW-0547">Nucleotide-binding</keyword>
<dbReference type="PROSITE" id="PS50893">
    <property type="entry name" value="ABC_TRANSPORTER_2"/>
    <property type="match status" value="1"/>
</dbReference>
<keyword evidence="2 7" id="KW-0812">Transmembrane</keyword>
<dbReference type="PANTHER" id="PTHR43394">
    <property type="entry name" value="ATP-DEPENDENT PERMEASE MDL1, MITOCHONDRIAL"/>
    <property type="match status" value="1"/>
</dbReference>
<dbReference type="Proteomes" id="UP000647491">
    <property type="component" value="Unassembled WGS sequence"/>
</dbReference>
<evidence type="ECO:0000256" key="5">
    <source>
        <dbReference type="ARBA" id="ARBA00022989"/>
    </source>
</evidence>
<evidence type="ECO:0000256" key="1">
    <source>
        <dbReference type="ARBA" id="ARBA00004651"/>
    </source>
</evidence>
<dbReference type="GO" id="GO:0005524">
    <property type="term" value="F:ATP binding"/>
    <property type="evidence" value="ECO:0007669"/>
    <property type="project" value="UniProtKB-KW"/>
</dbReference>
<feature type="transmembrane region" description="Helical" evidence="7">
    <location>
        <begin position="60"/>
        <end position="83"/>
    </location>
</feature>
<feature type="transmembrane region" description="Helical" evidence="7">
    <location>
        <begin position="20"/>
        <end position="40"/>
    </location>
</feature>
<feature type="domain" description="ABC transmembrane type-1" evidence="9">
    <location>
        <begin position="18"/>
        <end position="299"/>
    </location>
</feature>
<evidence type="ECO:0000256" key="6">
    <source>
        <dbReference type="ARBA" id="ARBA00023136"/>
    </source>
</evidence>
<dbReference type="PANTHER" id="PTHR43394:SF1">
    <property type="entry name" value="ATP-BINDING CASSETTE SUB-FAMILY B MEMBER 10, MITOCHONDRIAL"/>
    <property type="match status" value="1"/>
</dbReference>
<comment type="caution">
    <text evidence="10">The sequence shown here is derived from an EMBL/GenBank/DDBJ whole genome shotgun (WGS) entry which is preliminary data.</text>
</comment>
<evidence type="ECO:0000259" key="8">
    <source>
        <dbReference type="PROSITE" id="PS50893"/>
    </source>
</evidence>
<evidence type="ECO:0000256" key="2">
    <source>
        <dbReference type="ARBA" id="ARBA00022692"/>
    </source>
</evidence>
<dbReference type="PROSITE" id="PS00211">
    <property type="entry name" value="ABC_TRANSPORTER_1"/>
    <property type="match status" value="1"/>
</dbReference>
<feature type="transmembrane region" description="Helical" evidence="7">
    <location>
        <begin position="131"/>
        <end position="150"/>
    </location>
</feature>
<reference evidence="10 11" key="1">
    <citation type="submission" date="2020-08" db="EMBL/GenBank/DDBJ databases">
        <title>Genome public.</title>
        <authorList>
            <person name="Liu C."/>
            <person name="Sun Q."/>
        </authorList>
    </citation>
    <scope>NUCLEOTIDE SEQUENCE [LARGE SCALE GENOMIC DNA]</scope>
    <source>
        <strain evidence="10 11">BX10</strain>
    </source>
</reference>
<dbReference type="PROSITE" id="PS50929">
    <property type="entry name" value="ABC_TM1F"/>
    <property type="match status" value="1"/>
</dbReference>
<keyword evidence="11" id="KW-1185">Reference proteome</keyword>
<keyword evidence="4 10" id="KW-0067">ATP-binding</keyword>
<dbReference type="Gene3D" id="3.40.50.300">
    <property type="entry name" value="P-loop containing nucleotide triphosphate hydrolases"/>
    <property type="match status" value="1"/>
</dbReference>
<gene>
    <name evidence="10" type="ORF">H8708_12140</name>
</gene>
<dbReference type="InterPro" id="IPR039421">
    <property type="entry name" value="Type_1_exporter"/>
</dbReference>
<dbReference type="InterPro" id="IPR017871">
    <property type="entry name" value="ABC_transporter-like_CS"/>
</dbReference>
<keyword evidence="5 7" id="KW-1133">Transmembrane helix</keyword>
<evidence type="ECO:0000313" key="11">
    <source>
        <dbReference type="Proteomes" id="UP000647491"/>
    </source>
</evidence>
<keyword evidence="6 7" id="KW-0472">Membrane</keyword>
<protein>
    <submittedName>
        <fullName evidence="10">ABC transporter ATP-binding protein</fullName>
    </submittedName>
</protein>
<dbReference type="InterPro" id="IPR036640">
    <property type="entry name" value="ABC1_TM_sf"/>
</dbReference>
<dbReference type="RefSeq" id="WP_262428004.1">
    <property type="nucleotide sequence ID" value="NZ_JACRTJ010000027.1"/>
</dbReference>
<dbReference type="Pfam" id="PF00664">
    <property type="entry name" value="ABC_membrane"/>
    <property type="match status" value="1"/>
</dbReference>
<dbReference type="EMBL" id="JACRTJ010000027">
    <property type="protein sequence ID" value="MBC8599966.1"/>
    <property type="molecule type" value="Genomic_DNA"/>
</dbReference>
<dbReference type="InterPro" id="IPR011527">
    <property type="entry name" value="ABC1_TM_dom"/>
</dbReference>
<sequence length="553" mass="61872">MKQPIWKPFFCLLHQARLPYFYILLYTLLSISASQLYLLFPSYTQQIMQGNINQTMALMVAAVVLGQAFVTSVNQFVLAAASAKVTLRFREMIWGQILRLPVPFFDGQPSGNLISRITQDTSKLSDLTATLPGNVLSSLYMFFGAFGILFSYHWKLAALEAVMIPFLYGLGVWQGRIQFSWNQKIQEKIAGLTGHLSEILSSPALVKGFCAEEWETKRGSGWISQLFQADFFRSLINTLLLQLKNLASLIHTAAMIGLGLWMISRKEITIDVWVAFYLYSQNLLNSFSRIMSIWTTVKSAQGAVRRITELMEESTETSGSSADSGFVQGDISFRDVTFSYGEKPVLEHLTFTAAEGKMTALIGSSGAGKTTVFQLLERFYTPDRGMIRIGGRDISSFPLEEWRRMIGYAPQAPFLFSGTIRENILYGVHRPVTDQELCRAIQDSCCEEFISAMPHGLMTRLGENGSGLSGGQRQRLSLARLFLQNPRILLLDEVTANLDPESEYMVELALARLRKGRTTLVIAHRRSAVKDADQIIVLKGQESGPSVPERSLL</sequence>
<dbReference type="Gene3D" id="1.20.1560.10">
    <property type="entry name" value="ABC transporter type 1, transmembrane domain"/>
    <property type="match status" value="1"/>
</dbReference>
<dbReference type="SMART" id="SM00382">
    <property type="entry name" value="AAA"/>
    <property type="match status" value="1"/>
</dbReference>
<dbReference type="SUPFAM" id="SSF90123">
    <property type="entry name" value="ABC transporter transmembrane region"/>
    <property type="match status" value="1"/>
</dbReference>
<accession>A0ABR7NWI0</accession>
<dbReference type="SUPFAM" id="SSF52540">
    <property type="entry name" value="P-loop containing nucleoside triphosphate hydrolases"/>
    <property type="match status" value="1"/>
</dbReference>
<dbReference type="InterPro" id="IPR003593">
    <property type="entry name" value="AAA+_ATPase"/>
</dbReference>
<evidence type="ECO:0000313" key="10">
    <source>
        <dbReference type="EMBL" id="MBC8599966.1"/>
    </source>
</evidence>